<evidence type="ECO:0000313" key="2">
    <source>
        <dbReference type="Proteomes" id="UP000250223"/>
    </source>
</evidence>
<evidence type="ECO:0000313" key="1">
    <source>
        <dbReference type="EMBL" id="SQB34312.1"/>
    </source>
</evidence>
<dbReference type="Pfam" id="PF06866">
    <property type="entry name" value="DUF1256"/>
    <property type="match status" value="1"/>
</dbReference>
<dbReference type="InterPro" id="IPR009665">
    <property type="entry name" value="YyaC"/>
</dbReference>
<dbReference type="InterPro" id="IPR023430">
    <property type="entry name" value="Pept_HybD-like_dom_sf"/>
</dbReference>
<dbReference type="NCBIfam" id="TIGR02841">
    <property type="entry name" value="spore_YyaC"/>
    <property type="match status" value="1"/>
</dbReference>
<dbReference type="AlphaFoldDB" id="A0A2X2VTH7"/>
<accession>A0A2X2VTH7</accession>
<protein>
    <submittedName>
        <fullName evidence="1">Putative sporulation protein YyaC</fullName>
    </submittedName>
</protein>
<organism evidence="1 2">
    <name type="scientific">Clostridium cochlearium</name>
    <dbReference type="NCBI Taxonomy" id="1494"/>
    <lineage>
        <taxon>Bacteria</taxon>
        <taxon>Bacillati</taxon>
        <taxon>Bacillota</taxon>
        <taxon>Clostridia</taxon>
        <taxon>Eubacteriales</taxon>
        <taxon>Clostridiaceae</taxon>
        <taxon>Clostridium</taxon>
    </lineage>
</organism>
<gene>
    <name evidence="1" type="ORF">NCTC13028_01215</name>
</gene>
<proteinExistence type="predicted"/>
<dbReference type="EMBL" id="UAWC01000007">
    <property type="protein sequence ID" value="SQB34312.1"/>
    <property type="molecule type" value="Genomic_DNA"/>
</dbReference>
<sequence>MDKIMVHYNDPLAYKIIGNSLINFLNEKTIIVCIGTDKCIGDSLGPITGTILKTKDFPLPVFGTIENPIHALNIKIKMEEISSLYPNHSILGIDACLGEPNNIGFIQSRNYPIYPGKGVGKELPHVGNRSVVGIIDSTEMNIFNNNSIRLNFILNMAKSISESIIYGLKLSCKEYILSNKNKAKI</sequence>
<reference evidence="1 2" key="1">
    <citation type="submission" date="2018-06" db="EMBL/GenBank/DDBJ databases">
        <authorList>
            <consortium name="Pathogen Informatics"/>
            <person name="Doyle S."/>
        </authorList>
    </citation>
    <scope>NUCLEOTIDE SEQUENCE [LARGE SCALE GENOMIC DNA]</scope>
    <source>
        <strain evidence="1 2">NCTC13028</strain>
    </source>
</reference>
<dbReference type="Proteomes" id="UP000250223">
    <property type="component" value="Unassembled WGS sequence"/>
</dbReference>
<dbReference type="SUPFAM" id="SSF53163">
    <property type="entry name" value="HybD-like"/>
    <property type="match status" value="1"/>
</dbReference>
<name>A0A2X2VTH7_CLOCO</name>